<comment type="caution">
    <text evidence="9">The sequence shown here is derived from an EMBL/GenBank/DDBJ whole genome shotgun (WGS) entry which is preliminary data.</text>
</comment>
<dbReference type="InterPro" id="IPR035906">
    <property type="entry name" value="MetI-like_sf"/>
</dbReference>
<evidence type="ECO:0000256" key="2">
    <source>
        <dbReference type="ARBA" id="ARBA00022448"/>
    </source>
</evidence>
<keyword evidence="2 7" id="KW-0813">Transport</keyword>
<evidence type="ECO:0000256" key="7">
    <source>
        <dbReference type="RuleBase" id="RU363032"/>
    </source>
</evidence>
<keyword evidence="6 7" id="KW-0472">Membrane</keyword>
<dbReference type="PANTHER" id="PTHR43744">
    <property type="entry name" value="ABC TRANSPORTER PERMEASE PROTEIN MG189-RELATED-RELATED"/>
    <property type="match status" value="1"/>
</dbReference>
<evidence type="ECO:0000313" key="9">
    <source>
        <dbReference type="EMBL" id="MDA3730843.1"/>
    </source>
</evidence>
<dbReference type="PANTHER" id="PTHR43744:SF3">
    <property type="entry name" value="LACTOSE TRANSPORT SYSTEM PERMEASE PROTEIN LACG"/>
    <property type="match status" value="1"/>
</dbReference>
<evidence type="ECO:0000256" key="1">
    <source>
        <dbReference type="ARBA" id="ARBA00004651"/>
    </source>
</evidence>
<dbReference type="PROSITE" id="PS50928">
    <property type="entry name" value="ABC_TM1"/>
    <property type="match status" value="1"/>
</dbReference>
<sequence>MIKKIAVNIIKYGSLLLWSFIIFFPLITLFFGSFKTYNEFTNTSGLIPPESFLNFDNYKRAFIEGKMLMGFTNTFILILFGVGGSIIIGSMVAYVINRFDFKFKKTILFAYLLVSIVPLEISQVGTFKLMHKLGLYNNLLGPIVLYLGADVLMVYIYLQALSKVPKEIDKAALLEGASYFQIYRKVIFPLLKPATATVALLKMIAIYNDFYIPYLYMPGEKLNTVSTTIHRFVGPNQTDWHVISAAIIISMIPMLILFFALQKYIYQGITAGSIR</sequence>
<dbReference type="Pfam" id="PF00528">
    <property type="entry name" value="BPD_transp_1"/>
    <property type="match status" value="1"/>
</dbReference>
<feature type="transmembrane region" description="Helical" evidence="7">
    <location>
        <begin position="12"/>
        <end position="34"/>
    </location>
</feature>
<feature type="transmembrane region" description="Helical" evidence="7">
    <location>
        <begin position="240"/>
        <end position="261"/>
    </location>
</feature>
<evidence type="ECO:0000259" key="8">
    <source>
        <dbReference type="PROSITE" id="PS50928"/>
    </source>
</evidence>
<dbReference type="RefSeq" id="WP_053984417.1">
    <property type="nucleotide sequence ID" value="NZ_JAQIFT010000016.1"/>
</dbReference>
<dbReference type="Gene3D" id="1.10.3720.10">
    <property type="entry name" value="MetI-like"/>
    <property type="match status" value="1"/>
</dbReference>
<protein>
    <submittedName>
        <fullName evidence="9">Carbohydrate ABC transporter permease</fullName>
    </submittedName>
</protein>
<dbReference type="GO" id="GO:0055085">
    <property type="term" value="P:transmembrane transport"/>
    <property type="evidence" value="ECO:0007669"/>
    <property type="project" value="InterPro"/>
</dbReference>
<accession>A0AA42DLI0</accession>
<dbReference type="Proteomes" id="UP001169242">
    <property type="component" value="Unassembled WGS sequence"/>
</dbReference>
<comment type="similarity">
    <text evidence="7">Belongs to the binding-protein-dependent transport system permease family.</text>
</comment>
<dbReference type="InterPro" id="IPR000515">
    <property type="entry name" value="MetI-like"/>
</dbReference>
<gene>
    <name evidence="9" type="ORF">PBV87_04935</name>
</gene>
<feature type="transmembrane region" description="Helical" evidence="7">
    <location>
        <begin position="75"/>
        <end position="96"/>
    </location>
</feature>
<feature type="transmembrane region" description="Helical" evidence="7">
    <location>
        <begin position="186"/>
        <end position="207"/>
    </location>
</feature>
<dbReference type="SUPFAM" id="SSF161098">
    <property type="entry name" value="MetI-like"/>
    <property type="match status" value="1"/>
</dbReference>
<dbReference type="EMBL" id="JAQIFT010000016">
    <property type="protein sequence ID" value="MDA3730843.1"/>
    <property type="molecule type" value="Genomic_DNA"/>
</dbReference>
<keyword evidence="4 7" id="KW-0812">Transmembrane</keyword>
<organism evidence="9 10">
    <name type="scientific">Holtiella tumoricola</name>
    <dbReference type="NCBI Taxonomy" id="3018743"/>
    <lineage>
        <taxon>Bacteria</taxon>
        <taxon>Bacillati</taxon>
        <taxon>Bacillota</taxon>
        <taxon>Clostridia</taxon>
        <taxon>Lachnospirales</taxon>
        <taxon>Cellulosilyticaceae</taxon>
        <taxon>Holtiella</taxon>
    </lineage>
</organism>
<feature type="domain" description="ABC transmembrane type-1" evidence="8">
    <location>
        <begin position="71"/>
        <end position="261"/>
    </location>
</feature>
<evidence type="ECO:0000256" key="5">
    <source>
        <dbReference type="ARBA" id="ARBA00022989"/>
    </source>
</evidence>
<feature type="transmembrane region" description="Helical" evidence="7">
    <location>
        <begin position="139"/>
        <end position="158"/>
    </location>
</feature>
<name>A0AA42DLI0_9FIRM</name>
<evidence type="ECO:0000256" key="6">
    <source>
        <dbReference type="ARBA" id="ARBA00023136"/>
    </source>
</evidence>
<dbReference type="CDD" id="cd06261">
    <property type="entry name" value="TM_PBP2"/>
    <property type="match status" value="1"/>
</dbReference>
<proteinExistence type="inferred from homology"/>
<evidence type="ECO:0000256" key="4">
    <source>
        <dbReference type="ARBA" id="ARBA00022692"/>
    </source>
</evidence>
<reference evidence="9" key="1">
    <citation type="journal article" date="2023" name="Int. J. Syst. Evol. Microbiol.">
        <title>&lt;i&gt;Holtiella tumoricola&lt;/i&gt; gen. nov. sp. nov., isolated from a human clinical sample.</title>
        <authorList>
            <person name="Allen-Vercoe E."/>
            <person name="Daigneault M.C."/>
            <person name="Vancuren S.J."/>
            <person name="Cochrane K."/>
            <person name="O'Neal L.L."/>
            <person name="Sankaranarayanan K."/>
            <person name="Lawson P.A."/>
        </authorList>
    </citation>
    <scope>NUCLEOTIDE SEQUENCE</scope>
    <source>
        <strain evidence="9">CC70A</strain>
    </source>
</reference>
<keyword evidence="3" id="KW-1003">Cell membrane</keyword>
<evidence type="ECO:0000256" key="3">
    <source>
        <dbReference type="ARBA" id="ARBA00022475"/>
    </source>
</evidence>
<feature type="transmembrane region" description="Helical" evidence="7">
    <location>
        <begin position="108"/>
        <end position="127"/>
    </location>
</feature>
<keyword evidence="5 7" id="KW-1133">Transmembrane helix</keyword>
<dbReference type="GO" id="GO:0005886">
    <property type="term" value="C:plasma membrane"/>
    <property type="evidence" value="ECO:0007669"/>
    <property type="project" value="UniProtKB-SubCell"/>
</dbReference>
<evidence type="ECO:0000313" key="10">
    <source>
        <dbReference type="Proteomes" id="UP001169242"/>
    </source>
</evidence>
<comment type="subcellular location">
    <subcellularLocation>
        <location evidence="1 7">Cell membrane</location>
        <topology evidence="1 7">Multi-pass membrane protein</topology>
    </subcellularLocation>
</comment>
<dbReference type="AlphaFoldDB" id="A0AA42DLI0"/>
<keyword evidence="10" id="KW-1185">Reference proteome</keyword>